<comment type="caution">
    <text evidence="2">The sequence shown here is derived from an EMBL/GenBank/DDBJ whole genome shotgun (WGS) entry which is preliminary data.</text>
</comment>
<name>A0A9N9HNZ9_9GLOM</name>
<keyword evidence="3" id="KW-1185">Reference proteome</keyword>
<dbReference type="AlphaFoldDB" id="A0A9N9HNZ9"/>
<dbReference type="Proteomes" id="UP000789396">
    <property type="component" value="Unassembled WGS sequence"/>
</dbReference>
<gene>
    <name evidence="2" type="ORF">RFULGI_LOCUS10311</name>
</gene>
<proteinExistence type="predicted"/>
<dbReference type="EMBL" id="CAJVPZ010020107">
    <property type="protein sequence ID" value="CAG8698513.1"/>
    <property type="molecule type" value="Genomic_DNA"/>
</dbReference>
<sequence>KINTKRKQNRKINENKDIDSKFEALYQNNSDEEDEETNYNKNIEENIDSSEDIDKDN</sequence>
<protein>
    <submittedName>
        <fullName evidence="2">15104_t:CDS:1</fullName>
    </submittedName>
</protein>
<evidence type="ECO:0000256" key="1">
    <source>
        <dbReference type="SAM" id="MobiDB-lite"/>
    </source>
</evidence>
<feature type="compositionally biased region" description="Acidic residues" evidence="1">
    <location>
        <begin position="45"/>
        <end position="57"/>
    </location>
</feature>
<evidence type="ECO:0000313" key="3">
    <source>
        <dbReference type="Proteomes" id="UP000789396"/>
    </source>
</evidence>
<evidence type="ECO:0000313" key="2">
    <source>
        <dbReference type="EMBL" id="CAG8698513.1"/>
    </source>
</evidence>
<accession>A0A9N9HNZ9</accession>
<feature type="non-terminal residue" evidence="2">
    <location>
        <position position="1"/>
    </location>
</feature>
<reference evidence="2" key="1">
    <citation type="submission" date="2021-06" db="EMBL/GenBank/DDBJ databases">
        <authorList>
            <person name="Kallberg Y."/>
            <person name="Tangrot J."/>
            <person name="Rosling A."/>
        </authorList>
    </citation>
    <scope>NUCLEOTIDE SEQUENCE</scope>
    <source>
        <strain evidence="2">IN212</strain>
    </source>
</reference>
<organism evidence="2 3">
    <name type="scientific">Racocetra fulgida</name>
    <dbReference type="NCBI Taxonomy" id="60492"/>
    <lineage>
        <taxon>Eukaryota</taxon>
        <taxon>Fungi</taxon>
        <taxon>Fungi incertae sedis</taxon>
        <taxon>Mucoromycota</taxon>
        <taxon>Glomeromycotina</taxon>
        <taxon>Glomeromycetes</taxon>
        <taxon>Diversisporales</taxon>
        <taxon>Gigasporaceae</taxon>
        <taxon>Racocetra</taxon>
    </lineage>
</organism>
<feature type="region of interest" description="Disordered" evidence="1">
    <location>
        <begin position="27"/>
        <end position="57"/>
    </location>
</feature>